<evidence type="ECO:0000256" key="2">
    <source>
        <dbReference type="ARBA" id="ARBA00004765"/>
    </source>
</evidence>
<dbReference type="SMART" id="SM00563">
    <property type="entry name" value="PlsC"/>
    <property type="match status" value="1"/>
</dbReference>
<keyword evidence="14" id="KW-0443">Lipid metabolism</keyword>
<gene>
    <name evidence="14" type="primary">plsB</name>
    <name evidence="16" type="ORF">BKG90_00990</name>
</gene>
<dbReference type="EC" id="2.3.1.15" evidence="5 14"/>
<dbReference type="RefSeq" id="WP_059367601.1">
    <property type="nucleotide sequence ID" value="NZ_BBXJ01000001.1"/>
</dbReference>
<evidence type="ECO:0000313" key="16">
    <source>
        <dbReference type="EMBL" id="OOF73427.1"/>
    </source>
</evidence>
<keyword evidence="8 14" id="KW-0808">Transferase</keyword>
<evidence type="ECO:0000256" key="14">
    <source>
        <dbReference type="HAMAP-Rule" id="MF_00393"/>
    </source>
</evidence>
<comment type="domain">
    <text evidence="14">The HXXXXD motif is essential for acyltransferase activity and may constitute the binding site for the phosphate moiety of the glycerol-3-phosphate.</text>
</comment>
<comment type="pathway">
    <text evidence="2 14">Phospholipid metabolism; CDP-diacylglycerol biosynthesis; CDP-diacylglycerol from sn-glycerol 3-phosphate: step 1/3.</text>
</comment>
<dbReference type="Pfam" id="PF19277">
    <property type="entry name" value="GPAT_C"/>
    <property type="match status" value="1"/>
</dbReference>
<evidence type="ECO:0000256" key="10">
    <source>
        <dbReference type="ARBA" id="ARBA00023209"/>
    </source>
</evidence>
<evidence type="ECO:0000313" key="17">
    <source>
        <dbReference type="Proteomes" id="UP000188998"/>
    </source>
</evidence>
<comment type="caution">
    <text evidence="16">The sequence shown here is derived from an EMBL/GenBank/DDBJ whole genome shotgun (WGS) entry which is preliminary data.</text>
</comment>
<sequence length="809" mass="92797">MSSIVSAYRKLLEFPLSFLVKNNPIPANPTEELQLNLSQPIVYVLPYTSQTDFVIFRRNCLSVGLPDPAEKNEIQGMTLPRYVYLDEGRRFFKSKGAKDETIQIFNKYLELHRTFEDLDVQIVPVSVLWGRSPGHEDKTGLPNLRLLNGIQKTFAAIWFGRDTFVRFSQAVSLRDMANMHGSDEKMAQKLARVAKMHFARQRISATGPRLPNREAMFNKLLQSATIQAAIDDEAKSKNISREKAEKEAYKILDEIAADVSHSSLRAADRFLRWLWNKLYSGIDVQNADRVRKLALEGHEIVYVPCHRSHIDYLLLSYVLYHQGLVPPHIAAGINLNFWPVGRLFRSWGAFFIRRTFKGNRLYSAIFREYLAELFHRGYSVEYFIEGGRSRTGRLLAPKTGMMSMTLQALQHHQTRPISVVPVYVGYEHVLEVDTYAKELRGAEKEKENAGLVLRVIKKLRNLGQGFVNFGEPITLSNYLNQHFPDWKENHHEEKPQWFNHAVDKISNQVMVNINKAAAVNAMNLVGMALLSSRQRALSREQLVEQLDSYQQMLQQAPYSEDMVIPKDSSETMLEHVLSLDRVGVLVEKDNFGEIVRLERTSAVLMTYYRNNIQHAFVLPSLVASIILHYETIQKDLLLDAMSKIYPFLKGELFLHFNQDELRVQIGKIIAEFTRQEVIYSSENLLSMNRPKVRILQLWAAGVREILQRYYITVTILQKDPQISRATLEKESQLVAQRLSVLHGINAPEFFDKAVFSTFIASLKNEDYFDEQGNGNFTALDELASVLEHLISTEISLTIKGTVEKAEEIK</sequence>
<keyword evidence="10 14" id="KW-0594">Phospholipid biosynthesis</keyword>
<reference evidence="16 17" key="1">
    <citation type="submission" date="2016-10" db="EMBL/GenBank/DDBJ databases">
        <title>Rodentibacter gen. nov. and new species.</title>
        <authorList>
            <person name="Christensen H."/>
        </authorList>
    </citation>
    <scope>NUCLEOTIDE SEQUENCE [LARGE SCALE GENOMIC DNA]</scope>
    <source>
        <strain evidence="16 17">199137021</strain>
    </source>
</reference>
<evidence type="ECO:0000256" key="8">
    <source>
        <dbReference type="ARBA" id="ARBA00022679"/>
    </source>
</evidence>
<dbReference type="InterPro" id="IPR002123">
    <property type="entry name" value="Plipid/glycerol_acylTrfase"/>
</dbReference>
<keyword evidence="9 14" id="KW-0472">Membrane</keyword>
<dbReference type="InterPro" id="IPR045520">
    <property type="entry name" value="GPAT/DHAPAT_C"/>
</dbReference>
<dbReference type="GO" id="GO:0006631">
    <property type="term" value="P:fatty acid metabolic process"/>
    <property type="evidence" value="ECO:0007669"/>
    <property type="project" value="TreeGrafter"/>
</dbReference>
<evidence type="ECO:0000256" key="4">
    <source>
        <dbReference type="ARBA" id="ARBA00007937"/>
    </source>
</evidence>
<comment type="similarity">
    <text evidence="4 14">Belongs to the GPAT/DAPAT family.</text>
</comment>
<evidence type="ECO:0000256" key="3">
    <source>
        <dbReference type="ARBA" id="ARBA00005189"/>
    </source>
</evidence>
<feature type="short sequence motif" description="HXXXXD motif" evidence="14">
    <location>
        <begin position="305"/>
        <end position="310"/>
    </location>
</feature>
<organism evidence="16 17">
    <name type="scientific">Rodentibacter caecimuris</name>
    <dbReference type="NCBI Taxonomy" id="1796644"/>
    <lineage>
        <taxon>Bacteria</taxon>
        <taxon>Pseudomonadati</taxon>
        <taxon>Pseudomonadota</taxon>
        <taxon>Gammaproteobacteria</taxon>
        <taxon>Pasteurellales</taxon>
        <taxon>Pasteurellaceae</taxon>
        <taxon>Rodentibacter</taxon>
    </lineage>
</organism>
<keyword evidence="12 14" id="KW-0012">Acyltransferase</keyword>
<evidence type="ECO:0000256" key="7">
    <source>
        <dbReference type="ARBA" id="ARBA00022475"/>
    </source>
</evidence>
<dbReference type="GO" id="GO:0016024">
    <property type="term" value="P:CDP-diacylglycerol biosynthetic process"/>
    <property type="evidence" value="ECO:0007669"/>
    <property type="project" value="UniProtKB-UniRule"/>
</dbReference>
<dbReference type="CDD" id="cd07993">
    <property type="entry name" value="LPLAT_DHAPAT-like"/>
    <property type="match status" value="1"/>
</dbReference>
<dbReference type="EMBL" id="MLAB01000003">
    <property type="protein sequence ID" value="OOF73427.1"/>
    <property type="molecule type" value="Genomic_DNA"/>
</dbReference>
<keyword evidence="17" id="KW-1185">Reference proteome</keyword>
<dbReference type="GO" id="GO:0004366">
    <property type="term" value="F:glycerol-3-phosphate O-acyltransferase activity"/>
    <property type="evidence" value="ECO:0007669"/>
    <property type="project" value="UniProtKB-UniRule"/>
</dbReference>
<evidence type="ECO:0000256" key="13">
    <source>
        <dbReference type="ARBA" id="ARBA00048427"/>
    </source>
</evidence>
<comment type="catalytic activity">
    <reaction evidence="13 14">
        <text>sn-glycerol 3-phosphate + an acyl-CoA = a 1-acyl-sn-glycero-3-phosphate + CoA</text>
        <dbReference type="Rhea" id="RHEA:15325"/>
        <dbReference type="ChEBI" id="CHEBI:57287"/>
        <dbReference type="ChEBI" id="CHEBI:57597"/>
        <dbReference type="ChEBI" id="CHEBI:57970"/>
        <dbReference type="ChEBI" id="CHEBI:58342"/>
        <dbReference type="EC" id="2.3.1.15"/>
    </reaction>
</comment>
<evidence type="ECO:0000256" key="5">
    <source>
        <dbReference type="ARBA" id="ARBA00013113"/>
    </source>
</evidence>
<dbReference type="Proteomes" id="UP000188998">
    <property type="component" value="Unassembled WGS sequence"/>
</dbReference>
<comment type="subcellular location">
    <subcellularLocation>
        <location evidence="1 14">Cell membrane</location>
        <topology evidence="1 14">Peripheral membrane protein</topology>
        <orientation evidence="1 14">Cytoplasmic side</orientation>
    </subcellularLocation>
</comment>
<protein>
    <recommendedName>
        <fullName evidence="6 14">Glycerol-3-phosphate acyltransferase</fullName>
        <shortName evidence="14">GPAT</shortName>
        <ecNumber evidence="5 14">2.3.1.15</ecNumber>
    </recommendedName>
</protein>
<name>A0AAJ3MZM9_9PAST</name>
<keyword evidence="7 14" id="KW-1003">Cell membrane</keyword>
<dbReference type="PANTHER" id="PTHR12563:SF17">
    <property type="entry name" value="DIHYDROXYACETONE PHOSPHATE ACYLTRANSFERASE"/>
    <property type="match status" value="1"/>
</dbReference>
<comment type="pathway">
    <text evidence="3">Lipid metabolism.</text>
</comment>
<evidence type="ECO:0000256" key="11">
    <source>
        <dbReference type="ARBA" id="ARBA00023264"/>
    </source>
</evidence>
<dbReference type="InterPro" id="IPR028354">
    <property type="entry name" value="GPAT_PlsB"/>
</dbReference>
<evidence type="ECO:0000256" key="1">
    <source>
        <dbReference type="ARBA" id="ARBA00004413"/>
    </source>
</evidence>
<keyword evidence="14" id="KW-0444">Lipid biosynthesis</keyword>
<dbReference type="InterPro" id="IPR022284">
    <property type="entry name" value="GPAT/DHAPAT"/>
</dbReference>
<evidence type="ECO:0000256" key="6">
    <source>
        <dbReference type="ARBA" id="ARBA00013432"/>
    </source>
</evidence>
<keyword evidence="11 14" id="KW-1208">Phospholipid metabolism</keyword>
<accession>A0AAJ3MZM9</accession>
<dbReference type="NCBIfam" id="NF003441">
    <property type="entry name" value="PRK04974.1"/>
    <property type="match status" value="1"/>
</dbReference>
<dbReference type="PIRSF" id="PIRSF000437">
    <property type="entry name" value="GPAT_DHAPAT"/>
    <property type="match status" value="1"/>
</dbReference>
<evidence type="ECO:0000259" key="15">
    <source>
        <dbReference type="SMART" id="SM00563"/>
    </source>
</evidence>
<evidence type="ECO:0000256" key="9">
    <source>
        <dbReference type="ARBA" id="ARBA00023136"/>
    </source>
</evidence>
<proteinExistence type="inferred from homology"/>
<dbReference type="PANTHER" id="PTHR12563">
    <property type="entry name" value="GLYCEROL-3-PHOSPHATE ACYLTRANSFERASE"/>
    <property type="match status" value="1"/>
</dbReference>
<dbReference type="AlphaFoldDB" id="A0AAJ3MZM9"/>
<dbReference type="InterPro" id="IPR041728">
    <property type="entry name" value="GPAT/DHAPAT_LPLAT"/>
</dbReference>
<dbReference type="Pfam" id="PF01553">
    <property type="entry name" value="Acyltransferase"/>
    <property type="match status" value="1"/>
</dbReference>
<dbReference type="HAMAP" id="MF_00393">
    <property type="entry name" value="Glyc3P_acyltrans"/>
    <property type="match status" value="1"/>
</dbReference>
<feature type="domain" description="Phospholipid/glycerol acyltransferase" evidence="15">
    <location>
        <begin position="300"/>
        <end position="427"/>
    </location>
</feature>
<dbReference type="NCBIfam" id="TIGR03703">
    <property type="entry name" value="plsB"/>
    <property type="match status" value="1"/>
</dbReference>
<dbReference type="PIRSF" id="PIRSF500064">
    <property type="entry name" value="GPAT"/>
    <property type="match status" value="1"/>
</dbReference>
<dbReference type="SUPFAM" id="SSF69593">
    <property type="entry name" value="Glycerol-3-phosphate (1)-acyltransferase"/>
    <property type="match status" value="1"/>
</dbReference>
<evidence type="ECO:0000256" key="12">
    <source>
        <dbReference type="ARBA" id="ARBA00023315"/>
    </source>
</evidence>
<dbReference type="GO" id="GO:0005886">
    <property type="term" value="C:plasma membrane"/>
    <property type="evidence" value="ECO:0007669"/>
    <property type="project" value="UniProtKB-SubCell"/>
</dbReference>